<dbReference type="PROSITE" id="PS50878">
    <property type="entry name" value="RT_POL"/>
    <property type="match status" value="1"/>
</dbReference>
<comment type="caution">
    <text evidence="2">The sequence shown here is derived from an EMBL/GenBank/DDBJ whole genome shotgun (WGS) entry which is preliminary data.</text>
</comment>
<evidence type="ECO:0000259" key="1">
    <source>
        <dbReference type="PROSITE" id="PS50878"/>
    </source>
</evidence>
<feature type="domain" description="Reverse transcriptase" evidence="1">
    <location>
        <begin position="48"/>
        <end position="376"/>
    </location>
</feature>
<accession>A0A4R6FRJ1</accession>
<keyword evidence="3" id="KW-1185">Reference proteome</keyword>
<dbReference type="Proteomes" id="UP000295493">
    <property type="component" value="Unassembled WGS sequence"/>
</dbReference>
<dbReference type="EMBL" id="SNWD01000003">
    <property type="protein sequence ID" value="TDN84376.1"/>
    <property type="molecule type" value="Genomic_DNA"/>
</dbReference>
<organism evidence="2 3">
    <name type="scientific">Stakelama pacifica</name>
    <dbReference type="NCBI Taxonomy" id="517720"/>
    <lineage>
        <taxon>Bacteria</taxon>
        <taxon>Pseudomonadati</taxon>
        <taxon>Pseudomonadota</taxon>
        <taxon>Alphaproteobacteria</taxon>
        <taxon>Sphingomonadales</taxon>
        <taxon>Sphingomonadaceae</taxon>
        <taxon>Stakelama</taxon>
    </lineage>
</organism>
<dbReference type="AlphaFoldDB" id="A0A4R6FRJ1"/>
<proteinExistence type="predicted"/>
<reference evidence="2 3" key="1">
    <citation type="submission" date="2019-03" db="EMBL/GenBank/DDBJ databases">
        <title>Genomic Encyclopedia of Type Strains, Phase IV (KMG-IV): sequencing the most valuable type-strain genomes for metagenomic binning, comparative biology and taxonomic classification.</title>
        <authorList>
            <person name="Goeker M."/>
        </authorList>
    </citation>
    <scope>NUCLEOTIDE SEQUENCE [LARGE SCALE GENOMIC DNA]</scope>
    <source>
        <strain evidence="2 3">DSM 25059</strain>
    </source>
</reference>
<dbReference type="OrthoDB" id="7591813at2"/>
<evidence type="ECO:0000313" key="3">
    <source>
        <dbReference type="Proteomes" id="UP000295493"/>
    </source>
</evidence>
<gene>
    <name evidence="2" type="ORF">EV664_10315</name>
</gene>
<evidence type="ECO:0000313" key="2">
    <source>
        <dbReference type="EMBL" id="TDN84376.1"/>
    </source>
</evidence>
<dbReference type="InterPro" id="IPR000477">
    <property type="entry name" value="RT_dom"/>
</dbReference>
<name>A0A4R6FRJ1_9SPHN</name>
<sequence length="1069" mass="121195">MTPHELLQLPETLLWAWRKVRRCYQIADSLYDQAELAAFDLNLEAELESIRQDFAAARWRGRPLRLIPQPKKPDKLGNPRLRQYFELAVRDQVAWAAVATVLGPELDRKMPAWSYGNRLYRAAWYEDEAAEQGSPQLNIGPYRHASGHLYRHFKHSWPLYRRHLSLTARRMVAAPIDLTELDHGERRALDQAEGLVYLDAQHWTREAPPGDTLYAASLDLKKFYPSVRVEAILRGFTSHVQGFATDPALTSLVTQMLRFEVDDNGLNAEMRAAVEPPVSAGHYNGIPTGLFVGGFLANVAMLSLDLKVDTLLRENRGIAHFRFVDDHAVLAYDFEELCNWISDFAGLLEAFDIGAAIEPDKYVPPELKYILDPETLKDEEDTERPLERGEALISRAAKAAAINGRKPTELMTRTLAQVSMLAATDFDLLTDAGRSQRLEQLEWLLLANIPEQEIRGDTRMAFAAARIALLTPALFRPDEQLLDAHRTMQSYKAKKQLSETETEIVAGLQQTIVDLENSERADWEALLKRHFGLLFEAFTAHPDKARLFIRLIDFCRATGHEGFGRLSVWMGEHANGQYSLLQTYLGTLALQRLARHILSASADLTRSHLLHRERSAAFNFIDNLLRADLDRFLPVGLADAPLQRFERDARNALVAALVLGAFEVETPHPGLAAAMRKRASSILSSTPDPSTLALVTNHSIGTWYHWLLSSTRAHRDAPPPYWQQIADAHRENDLHDTISLRRYPALLPDYVWTAMNSDTTRLALDDAGWLLEAARANPISFQRLDTTLPVVAVVEARLAVPETGMTLFEWVETVRDLHASDPRRSEWTALEIVRQVVDHFLKPDSADLFAIPELDALDRLHPESIIISPAWRDVPDHVKINGNMTWEGWRKVTREHPVRLIETGLEDYRYRENLKEKDRQWPRRLRPIGQLLWGLLRCSFQLPTAWNIRGQERGLIEIVAGDLERLPISSFTLSLLRACLLPRSVETSFLIDFPALFGNEAGLASDDTQFDRPIKSPEALAALLGHAQAVLVKSQMTVLEYRPRQLIPVRLEDITKMDDGIDPKIEELL</sequence>
<dbReference type="CDD" id="cd01646">
    <property type="entry name" value="RT_Bac_retron_I"/>
    <property type="match status" value="1"/>
</dbReference>
<dbReference type="RefSeq" id="WP_133494789.1">
    <property type="nucleotide sequence ID" value="NZ_BMLU01000003.1"/>
</dbReference>
<protein>
    <recommendedName>
        <fullName evidence="1">Reverse transcriptase domain-containing protein</fullName>
    </recommendedName>
</protein>